<dbReference type="RefSeq" id="WP_013291499.1">
    <property type="nucleotide sequence ID" value="NC_014392.1"/>
</dbReference>
<evidence type="ECO:0000256" key="1">
    <source>
        <dbReference type="ARBA" id="ARBA00006342"/>
    </source>
</evidence>
<evidence type="ECO:0000256" key="8">
    <source>
        <dbReference type="ARBA" id="ARBA00033183"/>
    </source>
</evidence>
<dbReference type="HOGENOM" id="CLU_067743_0_0_9"/>
<evidence type="ECO:0000256" key="2">
    <source>
        <dbReference type="ARBA" id="ARBA00022150"/>
    </source>
</evidence>
<dbReference type="EMBL" id="CP002164">
    <property type="protein sequence ID" value="ADL43505.1"/>
    <property type="molecule type" value="Genomic_DNA"/>
</dbReference>
<dbReference type="GO" id="GO:0051607">
    <property type="term" value="P:defense response to virus"/>
    <property type="evidence" value="ECO:0007669"/>
    <property type="project" value="UniProtKB-KW"/>
</dbReference>
<dbReference type="KEGG" id="cob:COB47_2265"/>
<dbReference type="InterPro" id="IPR005537">
    <property type="entry name" value="RAMP_III_fam"/>
</dbReference>
<dbReference type="InterPro" id="IPR052216">
    <property type="entry name" value="CRISPR_Csm3_endoribonuclease"/>
</dbReference>
<keyword evidence="5" id="KW-0378">Hydrolase</keyword>
<evidence type="ECO:0000256" key="6">
    <source>
        <dbReference type="ARBA" id="ARBA00022884"/>
    </source>
</evidence>
<evidence type="ECO:0000256" key="7">
    <source>
        <dbReference type="ARBA" id="ARBA00023118"/>
    </source>
</evidence>
<keyword evidence="11" id="KW-1185">Reference proteome</keyword>
<dbReference type="Proteomes" id="UP000000347">
    <property type="component" value="Chromosome"/>
</dbReference>
<dbReference type="NCBIfam" id="TIGR02582">
    <property type="entry name" value="cas7_TM1809"/>
    <property type="match status" value="1"/>
</dbReference>
<dbReference type="PANTHER" id="PTHR35579">
    <property type="entry name" value="CRISPR SYSTEM CMS ENDORIBONUCLEASE CSM3"/>
    <property type="match status" value="1"/>
</dbReference>
<keyword evidence="7" id="KW-0051">Antiviral defense</keyword>
<dbReference type="AlphaFoldDB" id="D9THN0"/>
<comment type="similarity">
    <text evidence="1">Belongs to the CRISPR-associated Csm3 family.</text>
</comment>
<proteinExistence type="inferred from homology"/>
<dbReference type="InterPro" id="IPR013412">
    <property type="entry name" value="CRISPR-assoc_RAMP_Csm3"/>
</dbReference>
<evidence type="ECO:0000256" key="5">
    <source>
        <dbReference type="ARBA" id="ARBA00022801"/>
    </source>
</evidence>
<gene>
    <name evidence="10" type="ordered locus">COB47_2265</name>
</gene>
<sequence>MDVILKGKYVVTCKIKAVTGLHIGEGNNSLEIGGIDNSVIKDAEGKPYIPGSSLKGKMRALMEFAEKKVKEDLLVVTKKEKDGSSGICIHMCGDKDCVVCGLFGRNHGEHELKNGKKVDFTDAVIPTRLIVRDAKLIKTSITDEMKENLELEWTEVKFENNIDRITSKANPRQSERVPAGAEFEAEFVVNRFEVDGKDDGDLYIKKLIQAMRLLEDDYLGGQGTRGNGKVQFVGIKIEYKDKECYLTEGQPKVIAEARDLKNLQF</sequence>
<feature type="domain" description="CRISPR type III-associated protein" evidence="9">
    <location>
        <begin position="14"/>
        <end position="230"/>
    </location>
</feature>
<evidence type="ECO:0000256" key="4">
    <source>
        <dbReference type="ARBA" id="ARBA00022759"/>
    </source>
</evidence>
<dbReference type="GO" id="GO:0016787">
    <property type="term" value="F:hydrolase activity"/>
    <property type="evidence" value="ECO:0007669"/>
    <property type="project" value="UniProtKB-KW"/>
</dbReference>
<dbReference type="eggNOG" id="COG1337">
    <property type="taxonomic scope" value="Bacteria"/>
</dbReference>
<keyword evidence="6" id="KW-0694">RNA-binding</keyword>
<dbReference type="GO" id="GO:0003723">
    <property type="term" value="F:RNA binding"/>
    <property type="evidence" value="ECO:0007669"/>
    <property type="project" value="UniProtKB-KW"/>
</dbReference>
<dbReference type="PANTHER" id="PTHR35579:SF3">
    <property type="entry name" value="CRISPR SYSTEM CMS ENDORIBONUCLEASE CSM3"/>
    <property type="match status" value="1"/>
</dbReference>
<dbReference type="Pfam" id="PF03787">
    <property type="entry name" value="RAMPs"/>
    <property type="match status" value="1"/>
</dbReference>
<evidence type="ECO:0000313" key="10">
    <source>
        <dbReference type="EMBL" id="ADL43505.1"/>
    </source>
</evidence>
<protein>
    <recommendedName>
        <fullName evidence="2">CRISPR system Cms endoribonuclease Csm3</fullName>
    </recommendedName>
    <alternativeName>
        <fullName evidence="8">CRISPR type III A-associated RAMP protein Csm3</fullName>
    </alternativeName>
</protein>
<evidence type="ECO:0000259" key="9">
    <source>
        <dbReference type="Pfam" id="PF03787"/>
    </source>
</evidence>
<dbReference type="GO" id="GO:0004519">
    <property type="term" value="F:endonuclease activity"/>
    <property type="evidence" value="ECO:0007669"/>
    <property type="project" value="UniProtKB-KW"/>
</dbReference>
<dbReference type="STRING" id="608506.COB47_2265"/>
<reference evidence="10 11" key="1">
    <citation type="journal article" date="2010" name="J. Bacteriol.">
        <title>Complete genome sequence of the cellulolytic thermophile Caldicellulosiruptor obsidiansis OB47T.</title>
        <authorList>
            <person name="Elkins J.G."/>
            <person name="Lochner A."/>
            <person name="Hamilton-Brehm S.D."/>
            <person name="Davenport K.W."/>
            <person name="Podar M."/>
            <person name="Brown S.D."/>
            <person name="Land M.L."/>
            <person name="Hauser L.J."/>
            <person name="Klingeman D.M."/>
            <person name="Raman B."/>
            <person name="Goodwin L.A."/>
            <person name="Tapia R."/>
            <person name="Meincke L.J."/>
            <person name="Detter J.C."/>
            <person name="Bruce D.C."/>
            <person name="Han C.S."/>
            <person name="Palumbo A.V."/>
            <person name="Cottingham R.W."/>
            <person name="Keller M."/>
            <person name="Graham D.E."/>
        </authorList>
    </citation>
    <scope>NUCLEOTIDE SEQUENCE [LARGE SCALE GENOMIC DNA]</scope>
    <source>
        <strain evidence="11">ATCC BAA-2073 / strain OB47</strain>
    </source>
</reference>
<keyword evidence="3" id="KW-0540">Nuclease</keyword>
<accession>D9THN0</accession>
<dbReference type="OrthoDB" id="1063910at2"/>
<name>D9THN0_CALOO</name>
<keyword evidence="4" id="KW-0255">Endonuclease</keyword>
<evidence type="ECO:0000256" key="3">
    <source>
        <dbReference type="ARBA" id="ARBA00022722"/>
    </source>
</evidence>
<organism evidence="10 11">
    <name type="scientific">Caldicellulosiruptor obsidiansis (strain ATCC BAA-2073 / JCM 16842 / OB47)</name>
    <dbReference type="NCBI Taxonomy" id="608506"/>
    <lineage>
        <taxon>Bacteria</taxon>
        <taxon>Bacillati</taxon>
        <taxon>Bacillota</taxon>
        <taxon>Bacillota incertae sedis</taxon>
        <taxon>Caldicellulosiruptorales</taxon>
        <taxon>Caldicellulosiruptoraceae</taxon>
        <taxon>Caldicellulosiruptor</taxon>
    </lineage>
</organism>
<evidence type="ECO:0000313" key="11">
    <source>
        <dbReference type="Proteomes" id="UP000000347"/>
    </source>
</evidence>